<evidence type="ECO:0000259" key="2">
    <source>
        <dbReference type="PROSITE" id="PS50943"/>
    </source>
</evidence>
<dbReference type="Gene3D" id="1.10.260.40">
    <property type="entry name" value="lambda repressor-like DNA-binding domains"/>
    <property type="match status" value="1"/>
</dbReference>
<dbReference type="CDD" id="cd00093">
    <property type="entry name" value="HTH_XRE"/>
    <property type="match status" value="1"/>
</dbReference>
<reference evidence="3 4" key="1">
    <citation type="submission" date="2020-08" db="EMBL/GenBank/DDBJ databases">
        <title>Genomic Encyclopedia of Type Strains, Phase IV (KMG-IV): sequencing the most valuable type-strain genomes for metagenomic binning, comparative biology and taxonomic classification.</title>
        <authorList>
            <person name="Goeker M."/>
        </authorList>
    </citation>
    <scope>NUCLEOTIDE SEQUENCE [LARGE SCALE GENOMIC DNA]</scope>
    <source>
        <strain evidence="3 4">DSM 18233</strain>
    </source>
</reference>
<dbReference type="PROSITE" id="PS50943">
    <property type="entry name" value="HTH_CROC1"/>
    <property type="match status" value="1"/>
</dbReference>
<keyword evidence="4" id="KW-1185">Reference proteome</keyword>
<dbReference type="Pfam" id="PF01381">
    <property type="entry name" value="HTH_3"/>
    <property type="match status" value="1"/>
</dbReference>
<dbReference type="EMBL" id="JACHHN010000001">
    <property type="protein sequence ID" value="MBB5189590.1"/>
    <property type="molecule type" value="Genomic_DNA"/>
</dbReference>
<dbReference type="InterPro" id="IPR001387">
    <property type="entry name" value="Cro/C1-type_HTH"/>
</dbReference>
<proteinExistence type="predicted"/>
<dbReference type="AlphaFoldDB" id="A0A840RB66"/>
<dbReference type="SUPFAM" id="SSF47413">
    <property type="entry name" value="lambda repressor-like DNA-binding domains"/>
    <property type="match status" value="1"/>
</dbReference>
<dbReference type="PANTHER" id="PTHR46797:SF1">
    <property type="entry name" value="METHYLPHOSPHONATE SYNTHASE"/>
    <property type="match status" value="1"/>
</dbReference>
<dbReference type="RefSeq" id="WP_184096830.1">
    <property type="nucleotide sequence ID" value="NZ_JACHHN010000001.1"/>
</dbReference>
<evidence type="ECO:0000313" key="3">
    <source>
        <dbReference type="EMBL" id="MBB5189590.1"/>
    </source>
</evidence>
<organism evidence="3 4">
    <name type="scientific">Silvimonas terrae</name>
    <dbReference type="NCBI Taxonomy" id="300266"/>
    <lineage>
        <taxon>Bacteria</taxon>
        <taxon>Pseudomonadati</taxon>
        <taxon>Pseudomonadota</taxon>
        <taxon>Betaproteobacteria</taxon>
        <taxon>Neisseriales</taxon>
        <taxon>Chitinibacteraceae</taxon>
        <taxon>Silvimonas</taxon>
    </lineage>
</organism>
<dbReference type="GO" id="GO:0003677">
    <property type="term" value="F:DNA binding"/>
    <property type="evidence" value="ECO:0007669"/>
    <property type="project" value="UniProtKB-KW"/>
</dbReference>
<dbReference type="GO" id="GO:0005829">
    <property type="term" value="C:cytosol"/>
    <property type="evidence" value="ECO:0007669"/>
    <property type="project" value="TreeGrafter"/>
</dbReference>
<keyword evidence="1" id="KW-0238">DNA-binding</keyword>
<dbReference type="InterPro" id="IPR050807">
    <property type="entry name" value="TransReg_Diox_bact_type"/>
</dbReference>
<dbReference type="PANTHER" id="PTHR46797">
    <property type="entry name" value="HTH-TYPE TRANSCRIPTIONAL REGULATOR"/>
    <property type="match status" value="1"/>
</dbReference>
<comment type="caution">
    <text evidence="3">The sequence shown here is derived from an EMBL/GenBank/DDBJ whole genome shotgun (WGS) entry which is preliminary data.</text>
</comment>
<sequence length="114" mass="12470">MDIGLAIYKIRKQKGLKLDSVATAAETDTGYLSRIEKGSRQPSIPMLGKIASALGCRVSEIFAVAEEGPMLPASELDLSEEAINVAELRKALRDLSKSEYSLVVDFARMLAKRR</sequence>
<gene>
    <name evidence="3" type="ORF">HNQ50_000300</name>
</gene>
<evidence type="ECO:0000313" key="4">
    <source>
        <dbReference type="Proteomes" id="UP000543030"/>
    </source>
</evidence>
<dbReference type="GO" id="GO:0003700">
    <property type="term" value="F:DNA-binding transcription factor activity"/>
    <property type="evidence" value="ECO:0007669"/>
    <property type="project" value="TreeGrafter"/>
</dbReference>
<name>A0A840RB66_9NEIS</name>
<dbReference type="Proteomes" id="UP000543030">
    <property type="component" value="Unassembled WGS sequence"/>
</dbReference>
<dbReference type="SMART" id="SM00530">
    <property type="entry name" value="HTH_XRE"/>
    <property type="match status" value="1"/>
</dbReference>
<dbReference type="InterPro" id="IPR010982">
    <property type="entry name" value="Lambda_DNA-bd_dom_sf"/>
</dbReference>
<protein>
    <submittedName>
        <fullName evidence="3">Transcriptional regulator with XRE-family HTH domain</fullName>
    </submittedName>
</protein>
<evidence type="ECO:0000256" key="1">
    <source>
        <dbReference type="ARBA" id="ARBA00023125"/>
    </source>
</evidence>
<accession>A0A840RB66</accession>
<feature type="domain" description="HTH cro/C1-type" evidence="2">
    <location>
        <begin position="7"/>
        <end position="61"/>
    </location>
</feature>